<dbReference type="Pfam" id="PF00116">
    <property type="entry name" value="COX2"/>
    <property type="match status" value="1"/>
</dbReference>
<comment type="similarity">
    <text evidence="2">Belongs to the cytochrome c oxidase subunit 2 family.</text>
</comment>
<dbReference type="Proteomes" id="UP000500791">
    <property type="component" value="Chromosome"/>
</dbReference>
<dbReference type="InterPro" id="IPR045187">
    <property type="entry name" value="CcO_II"/>
</dbReference>
<keyword evidence="8" id="KW-1185">Reference proteome</keyword>
<gene>
    <name evidence="7" type="ORF">G8E03_12235</name>
</gene>
<name>A0A6G7VQC6_9RHOB</name>
<proteinExistence type="inferred from homology"/>
<evidence type="ECO:0000256" key="5">
    <source>
        <dbReference type="SAM" id="Phobius"/>
    </source>
</evidence>
<dbReference type="GO" id="GO:0016020">
    <property type="term" value="C:membrane"/>
    <property type="evidence" value="ECO:0007669"/>
    <property type="project" value="UniProtKB-SubCell"/>
</dbReference>
<evidence type="ECO:0000313" key="8">
    <source>
        <dbReference type="Proteomes" id="UP000500791"/>
    </source>
</evidence>
<dbReference type="SUPFAM" id="SSF49503">
    <property type="entry name" value="Cupredoxins"/>
    <property type="match status" value="1"/>
</dbReference>
<evidence type="ECO:0000256" key="3">
    <source>
        <dbReference type="ARBA" id="ARBA00023136"/>
    </source>
</evidence>
<dbReference type="GO" id="GO:0004129">
    <property type="term" value="F:cytochrome-c oxidase activity"/>
    <property type="evidence" value="ECO:0007669"/>
    <property type="project" value="UniProtKB-EC"/>
</dbReference>
<accession>A0A6G7VQC6</accession>
<comment type="subcellular location">
    <subcellularLocation>
        <location evidence="1">Membrane</location>
    </subcellularLocation>
</comment>
<dbReference type="KEGG" id="mon:G8E03_12235"/>
<evidence type="ECO:0000313" key="7">
    <source>
        <dbReference type="EMBL" id="QIK42122.1"/>
    </source>
</evidence>
<evidence type="ECO:0000259" key="6">
    <source>
        <dbReference type="PROSITE" id="PS50857"/>
    </source>
</evidence>
<dbReference type="PROSITE" id="PS50857">
    <property type="entry name" value="COX2_CUA"/>
    <property type="match status" value="1"/>
</dbReference>
<evidence type="ECO:0000256" key="2">
    <source>
        <dbReference type="ARBA" id="ARBA00007866"/>
    </source>
</evidence>
<sequence>MLSGAGVIFALVMVLLVLPYRAQNGPRGEARQIRVWIVGLGLAFPMTVLAALLGYGLFVGEQLLPRDLPDVVRVGAEGRQWAWTFTYEDAPGTTTQDVLHIPAGRPVDVAITTADVIHSFWVPRLAGKLDAVPGRANILRIEADTPGVYQGLSAEFSGAGYDRFTFSVTAHDAAGWQAFLRGDER</sequence>
<dbReference type="AlphaFoldDB" id="A0A6G7VQC6"/>
<organism evidence="7 8">
    <name type="scientific">Pontivivens nitratireducens</name>
    <dbReference type="NCBI Taxonomy" id="2758038"/>
    <lineage>
        <taxon>Bacteria</taxon>
        <taxon>Pseudomonadati</taxon>
        <taxon>Pseudomonadota</taxon>
        <taxon>Alphaproteobacteria</taxon>
        <taxon>Rhodobacterales</taxon>
        <taxon>Paracoccaceae</taxon>
        <taxon>Pontivivens</taxon>
    </lineage>
</organism>
<protein>
    <submittedName>
        <fullName evidence="7">Cytochrome B</fullName>
    </submittedName>
</protein>
<dbReference type="Gene3D" id="2.60.40.420">
    <property type="entry name" value="Cupredoxins - blue copper proteins"/>
    <property type="match status" value="1"/>
</dbReference>
<dbReference type="InterPro" id="IPR008972">
    <property type="entry name" value="Cupredoxin"/>
</dbReference>
<feature type="domain" description="Cytochrome oxidase subunit II copper A binding" evidence="6">
    <location>
        <begin position="69"/>
        <end position="182"/>
    </location>
</feature>
<evidence type="ECO:0000256" key="4">
    <source>
        <dbReference type="ARBA" id="ARBA00047816"/>
    </source>
</evidence>
<keyword evidence="5" id="KW-1133">Transmembrane helix</keyword>
<evidence type="ECO:0000256" key="1">
    <source>
        <dbReference type="ARBA" id="ARBA00004370"/>
    </source>
</evidence>
<feature type="transmembrane region" description="Helical" evidence="5">
    <location>
        <begin position="6"/>
        <end position="23"/>
    </location>
</feature>
<reference evidence="7 8" key="1">
    <citation type="submission" date="2020-03" db="EMBL/GenBank/DDBJ databases">
        <title>Complete genome sequence of Monaibacterium sp. ALG8 with diverse plasmids.</title>
        <authorList>
            <person name="Sun C."/>
        </authorList>
    </citation>
    <scope>NUCLEOTIDE SEQUENCE [LARGE SCALE GENOMIC DNA]</scope>
    <source>
        <strain evidence="7 8">ALG8</strain>
    </source>
</reference>
<keyword evidence="5" id="KW-0812">Transmembrane</keyword>
<keyword evidence="3 5" id="KW-0472">Membrane</keyword>
<feature type="transmembrane region" description="Helical" evidence="5">
    <location>
        <begin position="35"/>
        <end position="58"/>
    </location>
</feature>
<dbReference type="GO" id="GO:0005507">
    <property type="term" value="F:copper ion binding"/>
    <property type="evidence" value="ECO:0007669"/>
    <property type="project" value="InterPro"/>
</dbReference>
<dbReference type="InterPro" id="IPR002429">
    <property type="entry name" value="CcO_II-like_C"/>
</dbReference>
<dbReference type="PANTHER" id="PTHR22888:SF9">
    <property type="entry name" value="CYTOCHROME C OXIDASE SUBUNIT 2"/>
    <property type="match status" value="1"/>
</dbReference>
<dbReference type="PANTHER" id="PTHR22888">
    <property type="entry name" value="CYTOCHROME C OXIDASE, SUBUNIT II"/>
    <property type="match status" value="1"/>
</dbReference>
<dbReference type="GO" id="GO:0042773">
    <property type="term" value="P:ATP synthesis coupled electron transport"/>
    <property type="evidence" value="ECO:0007669"/>
    <property type="project" value="TreeGrafter"/>
</dbReference>
<comment type="catalytic activity">
    <reaction evidence="4">
        <text>4 Fe(II)-[cytochrome c] + O2 + 8 H(+)(in) = 4 Fe(III)-[cytochrome c] + 2 H2O + 4 H(+)(out)</text>
        <dbReference type="Rhea" id="RHEA:11436"/>
        <dbReference type="Rhea" id="RHEA-COMP:10350"/>
        <dbReference type="Rhea" id="RHEA-COMP:14399"/>
        <dbReference type="ChEBI" id="CHEBI:15377"/>
        <dbReference type="ChEBI" id="CHEBI:15378"/>
        <dbReference type="ChEBI" id="CHEBI:15379"/>
        <dbReference type="ChEBI" id="CHEBI:29033"/>
        <dbReference type="ChEBI" id="CHEBI:29034"/>
        <dbReference type="EC" id="7.1.1.9"/>
    </reaction>
</comment>
<dbReference type="EMBL" id="CP049811">
    <property type="protein sequence ID" value="QIK42122.1"/>
    <property type="molecule type" value="Genomic_DNA"/>
</dbReference>